<gene>
    <name evidence="1" type="ORF">HS088_TW18G00018</name>
</gene>
<organism evidence="1 2">
    <name type="scientific">Tripterygium wilfordii</name>
    <name type="common">Thunder God vine</name>
    <dbReference type="NCBI Taxonomy" id="458696"/>
    <lineage>
        <taxon>Eukaryota</taxon>
        <taxon>Viridiplantae</taxon>
        <taxon>Streptophyta</taxon>
        <taxon>Embryophyta</taxon>
        <taxon>Tracheophyta</taxon>
        <taxon>Spermatophyta</taxon>
        <taxon>Magnoliopsida</taxon>
        <taxon>eudicotyledons</taxon>
        <taxon>Gunneridae</taxon>
        <taxon>Pentapetalae</taxon>
        <taxon>rosids</taxon>
        <taxon>fabids</taxon>
        <taxon>Celastrales</taxon>
        <taxon>Celastraceae</taxon>
        <taxon>Tripterygium</taxon>
    </lineage>
</organism>
<dbReference type="GO" id="GO:0070813">
    <property type="term" value="P:hydrogen sulfide metabolic process"/>
    <property type="evidence" value="ECO:0007669"/>
    <property type="project" value="TreeGrafter"/>
</dbReference>
<dbReference type="GO" id="GO:0006749">
    <property type="term" value="P:glutathione metabolic process"/>
    <property type="evidence" value="ECO:0007669"/>
    <property type="project" value="TreeGrafter"/>
</dbReference>
<keyword evidence="2" id="KW-1185">Reference proteome</keyword>
<comment type="caution">
    <text evidence="1">The sequence shown here is derived from an EMBL/GenBank/DDBJ whole genome shotgun (WGS) entry which is preliminary data.</text>
</comment>
<protein>
    <submittedName>
        <fullName evidence="1">Persulfide dioxygenase ETHE1 mitochondrial-like</fullName>
    </submittedName>
</protein>
<proteinExistence type="predicted"/>
<dbReference type="InParanoid" id="A0A7J7CAZ1"/>
<accession>A0A7J7CAZ1</accession>
<dbReference type="GO" id="GO:0005739">
    <property type="term" value="C:mitochondrion"/>
    <property type="evidence" value="ECO:0007669"/>
    <property type="project" value="TreeGrafter"/>
</dbReference>
<dbReference type="Proteomes" id="UP000593562">
    <property type="component" value="Unassembled WGS sequence"/>
</dbReference>
<dbReference type="Gene3D" id="3.60.15.10">
    <property type="entry name" value="Ribonuclease Z/Hydroxyacylglutathione hydrolase-like"/>
    <property type="match status" value="1"/>
</dbReference>
<dbReference type="InterPro" id="IPR036866">
    <property type="entry name" value="RibonucZ/Hydroxyglut_hydro"/>
</dbReference>
<name>A0A7J7CAZ1_TRIWF</name>
<evidence type="ECO:0000313" key="2">
    <source>
        <dbReference type="Proteomes" id="UP000593562"/>
    </source>
</evidence>
<reference evidence="1 2" key="1">
    <citation type="journal article" date="2020" name="Nat. Commun.">
        <title>Genome of Tripterygium wilfordii and identification of cytochrome P450 involved in triptolide biosynthesis.</title>
        <authorList>
            <person name="Tu L."/>
            <person name="Su P."/>
            <person name="Zhang Z."/>
            <person name="Gao L."/>
            <person name="Wang J."/>
            <person name="Hu T."/>
            <person name="Zhou J."/>
            <person name="Zhang Y."/>
            <person name="Zhao Y."/>
            <person name="Liu Y."/>
            <person name="Song Y."/>
            <person name="Tong Y."/>
            <person name="Lu Y."/>
            <person name="Yang J."/>
            <person name="Xu C."/>
            <person name="Jia M."/>
            <person name="Peters R.J."/>
            <person name="Huang L."/>
            <person name="Gao W."/>
        </authorList>
    </citation>
    <scope>NUCLEOTIDE SEQUENCE [LARGE SCALE GENOMIC DNA]</scope>
    <source>
        <strain evidence="2">cv. XIE 37</strain>
        <tissue evidence="1">Leaf</tissue>
    </source>
</reference>
<keyword evidence="1" id="KW-0223">Dioxygenase</keyword>
<dbReference type="AlphaFoldDB" id="A0A7J7CAZ1"/>
<evidence type="ECO:0000313" key="1">
    <source>
        <dbReference type="EMBL" id="KAF5731341.1"/>
    </source>
</evidence>
<sequence>MCHNPDTSNVFLPPADAMSVAFLFHCYIQQQIILGMNLIRLSIFSHSLSPRIASWTTTSLATKTGYLVSPSPMAGRYSAPYVAAYTTSSGDASPLKDNKLLLRQLFEKESSTYTYLLADVAHPDKPALLIHPVDKTVERDLSLVKDLGLKLIYVINTHVHVTMSLVLVC</sequence>
<dbReference type="InterPro" id="IPR051682">
    <property type="entry name" value="Mito_Persulfide_Diox"/>
</dbReference>
<keyword evidence="1" id="KW-0560">Oxidoreductase</keyword>
<dbReference type="EMBL" id="JAAARO010000018">
    <property type="protein sequence ID" value="KAF5731341.1"/>
    <property type="molecule type" value="Genomic_DNA"/>
</dbReference>
<dbReference type="PANTHER" id="PTHR43084:SF1">
    <property type="entry name" value="PERSULFIDE DIOXYGENASE ETHE1, MITOCHONDRIAL"/>
    <property type="match status" value="1"/>
</dbReference>
<dbReference type="GO" id="GO:0050313">
    <property type="term" value="F:sulfur dioxygenase activity"/>
    <property type="evidence" value="ECO:0007669"/>
    <property type="project" value="TreeGrafter"/>
</dbReference>
<dbReference type="PANTHER" id="PTHR43084">
    <property type="entry name" value="PERSULFIDE DIOXYGENASE ETHE1"/>
    <property type="match status" value="1"/>
</dbReference>